<sequence>MKYDEIKKCFSSENHYKQTKQIKEYIIENDMYGNFNYESEITQGAIQAVGNILEDANSQPIEKLLSTRLVKEIMDCHIALVIEKVQIKIMPIYEQILIQFCEKGQKAKQYFSNKPDEQLMVLGNTFIRLISECIFVWNIWHPNIDGQQSAYSRVYNNLVSKGIQFPKLFYFNSQKVKEFYIQSKEQVNCSPFVYSNNIQPDFYYIKKRLDGNQFQKSDLIIIRNELLCKSLINNVFQPQKAANSILVKQSLSEILKQHLKILRRLRDLMNCRLQSNPFVQNLMTKFLINRQPLMHFKRGINRIRAISLLANYKEEQVAIQLIRLVNFYQMESQNSSPNEQKQQLQILNEKNRRIEQLLLENSLLQKQVRNFEDQIHTLKQNLSQNIE</sequence>
<dbReference type="OrthoDB" id="313556at2759"/>
<dbReference type="OMA" id="QIKIMPI"/>
<gene>
    <name evidence="2" type="ORF">GSPATT00015611001</name>
</gene>
<evidence type="ECO:0000256" key="1">
    <source>
        <dbReference type="SAM" id="Coils"/>
    </source>
</evidence>
<keyword evidence="3" id="KW-1185">Reference proteome</keyword>
<dbReference type="AlphaFoldDB" id="A0DCG6"/>
<dbReference type="InParanoid" id="A0DCG6"/>
<dbReference type="RefSeq" id="XP_001448130.1">
    <property type="nucleotide sequence ID" value="XM_001448093.1"/>
</dbReference>
<name>A0DCG6_PARTE</name>
<feature type="coiled-coil region" evidence="1">
    <location>
        <begin position="347"/>
        <end position="381"/>
    </location>
</feature>
<proteinExistence type="predicted"/>
<dbReference type="EMBL" id="CT868374">
    <property type="protein sequence ID" value="CAK80733.1"/>
    <property type="molecule type" value="Genomic_DNA"/>
</dbReference>
<dbReference type="HOGENOM" id="CLU_843228_0_0_1"/>
<evidence type="ECO:0000313" key="3">
    <source>
        <dbReference type="Proteomes" id="UP000000600"/>
    </source>
</evidence>
<accession>A0DCG6</accession>
<protein>
    <submittedName>
        <fullName evidence="2">Uncharacterized protein</fullName>
    </submittedName>
</protein>
<evidence type="ECO:0000313" key="2">
    <source>
        <dbReference type="EMBL" id="CAK80733.1"/>
    </source>
</evidence>
<reference evidence="2 3" key="1">
    <citation type="journal article" date="2006" name="Nature">
        <title>Global trends of whole-genome duplications revealed by the ciliate Paramecium tetraurelia.</title>
        <authorList>
            <consortium name="Genoscope"/>
            <person name="Aury J.-M."/>
            <person name="Jaillon O."/>
            <person name="Duret L."/>
            <person name="Noel B."/>
            <person name="Jubin C."/>
            <person name="Porcel B.M."/>
            <person name="Segurens B."/>
            <person name="Daubin V."/>
            <person name="Anthouard V."/>
            <person name="Aiach N."/>
            <person name="Arnaiz O."/>
            <person name="Billaut A."/>
            <person name="Beisson J."/>
            <person name="Blanc I."/>
            <person name="Bouhouche K."/>
            <person name="Camara F."/>
            <person name="Duharcourt S."/>
            <person name="Guigo R."/>
            <person name="Gogendeau D."/>
            <person name="Katinka M."/>
            <person name="Keller A.-M."/>
            <person name="Kissmehl R."/>
            <person name="Klotz C."/>
            <person name="Koll F."/>
            <person name="Le Moue A."/>
            <person name="Lepere C."/>
            <person name="Malinsky S."/>
            <person name="Nowacki M."/>
            <person name="Nowak J.K."/>
            <person name="Plattner H."/>
            <person name="Poulain J."/>
            <person name="Ruiz F."/>
            <person name="Serrano V."/>
            <person name="Zagulski M."/>
            <person name="Dessen P."/>
            <person name="Betermier M."/>
            <person name="Weissenbach J."/>
            <person name="Scarpelli C."/>
            <person name="Schachter V."/>
            <person name="Sperling L."/>
            <person name="Meyer E."/>
            <person name="Cohen J."/>
            <person name="Wincker P."/>
        </authorList>
    </citation>
    <scope>NUCLEOTIDE SEQUENCE [LARGE SCALE GENOMIC DNA]</scope>
    <source>
        <strain evidence="2 3">Stock d4-2</strain>
    </source>
</reference>
<dbReference type="KEGG" id="ptm:GSPATT00015611001"/>
<dbReference type="Proteomes" id="UP000000600">
    <property type="component" value="Unassembled WGS sequence"/>
</dbReference>
<organism evidence="2 3">
    <name type="scientific">Paramecium tetraurelia</name>
    <dbReference type="NCBI Taxonomy" id="5888"/>
    <lineage>
        <taxon>Eukaryota</taxon>
        <taxon>Sar</taxon>
        <taxon>Alveolata</taxon>
        <taxon>Ciliophora</taxon>
        <taxon>Intramacronucleata</taxon>
        <taxon>Oligohymenophorea</taxon>
        <taxon>Peniculida</taxon>
        <taxon>Parameciidae</taxon>
        <taxon>Paramecium</taxon>
    </lineage>
</organism>
<keyword evidence="1" id="KW-0175">Coiled coil</keyword>
<dbReference type="GeneID" id="5033915"/>